<feature type="active site" description="O-(5'-phospho-DNA)-serine intermediate" evidence="5">
    <location>
        <position position="10"/>
    </location>
</feature>
<dbReference type="Proteomes" id="UP000248798">
    <property type="component" value="Unassembled WGS sequence"/>
</dbReference>
<dbReference type="OrthoDB" id="9797501at2"/>
<evidence type="ECO:0000313" key="9">
    <source>
        <dbReference type="Proteomes" id="UP000248798"/>
    </source>
</evidence>
<dbReference type="InterPro" id="IPR006118">
    <property type="entry name" value="Recombinase_CS"/>
</dbReference>
<evidence type="ECO:0000256" key="1">
    <source>
        <dbReference type="ARBA" id="ARBA00009913"/>
    </source>
</evidence>
<evidence type="ECO:0000313" key="7">
    <source>
        <dbReference type="EMBL" id="QBH13537.1"/>
    </source>
</evidence>
<dbReference type="CDD" id="cd03768">
    <property type="entry name" value="SR_ResInv"/>
    <property type="match status" value="1"/>
</dbReference>
<dbReference type="Pfam" id="PF00239">
    <property type="entry name" value="Resolvase"/>
    <property type="match status" value="1"/>
</dbReference>
<dbReference type="GO" id="GO:0015074">
    <property type="term" value="P:DNA integration"/>
    <property type="evidence" value="ECO:0007669"/>
    <property type="project" value="UniProtKB-KW"/>
</dbReference>
<dbReference type="PANTHER" id="PTHR30461">
    <property type="entry name" value="DNA-INVERTASE FROM LAMBDOID PROPHAGE"/>
    <property type="match status" value="1"/>
</dbReference>
<dbReference type="RefSeq" id="WP_111958357.1">
    <property type="nucleotide sequence ID" value="NZ_CP036313.1"/>
</dbReference>
<gene>
    <name evidence="8" type="ORF">DO021_15655</name>
    <name evidence="7" type="ORF">EYB58_11740</name>
</gene>
<evidence type="ECO:0000313" key="10">
    <source>
        <dbReference type="Proteomes" id="UP000293902"/>
    </source>
</evidence>
<dbReference type="AlphaFoldDB" id="A0A328F939"/>
<dbReference type="InterPro" id="IPR050639">
    <property type="entry name" value="SSR_resolvase"/>
</dbReference>
<dbReference type="Gene3D" id="1.10.10.60">
    <property type="entry name" value="Homeodomain-like"/>
    <property type="match status" value="1"/>
</dbReference>
<keyword evidence="10" id="KW-1185">Reference proteome</keyword>
<evidence type="ECO:0000313" key="8">
    <source>
        <dbReference type="EMBL" id="RAM01121.1"/>
    </source>
</evidence>
<keyword evidence="3" id="KW-0238">DNA-binding</keyword>
<dbReference type="PANTHER" id="PTHR30461:SF26">
    <property type="entry name" value="RESOLVASE HOMOLOG YNEB"/>
    <property type="match status" value="1"/>
</dbReference>
<evidence type="ECO:0000256" key="2">
    <source>
        <dbReference type="ARBA" id="ARBA00022908"/>
    </source>
</evidence>
<dbReference type="InterPro" id="IPR009057">
    <property type="entry name" value="Homeodomain-like_sf"/>
</dbReference>
<dbReference type="GO" id="GO:0000150">
    <property type="term" value="F:DNA strand exchange activity"/>
    <property type="evidence" value="ECO:0007669"/>
    <property type="project" value="InterPro"/>
</dbReference>
<evidence type="ECO:0000256" key="5">
    <source>
        <dbReference type="PIRSR" id="PIRSR606118-50"/>
    </source>
</evidence>
<keyword evidence="2" id="KW-0229">DNA integration</keyword>
<feature type="domain" description="Resolvase/invertase-type recombinase catalytic" evidence="6">
    <location>
        <begin position="2"/>
        <end position="137"/>
    </location>
</feature>
<dbReference type="EMBL" id="QLNI01000032">
    <property type="protein sequence ID" value="RAM01121.1"/>
    <property type="molecule type" value="Genomic_DNA"/>
</dbReference>
<dbReference type="SUPFAM" id="SSF53041">
    <property type="entry name" value="Resolvase-like"/>
    <property type="match status" value="1"/>
</dbReference>
<dbReference type="GO" id="GO:0003677">
    <property type="term" value="F:DNA binding"/>
    <property type="evidence" value="ECO:0007669"/>
    <property type="project" value="UniProtKB-KW"/>
</dbReference>
<dbReference type="CDD" id="cd00569">
    <property type="entry name" value="HTH_Hin_like"/>
    <property type="match status" value="1"/>
</dbReference>
<dbReference type="EMBL" id="CP036313">
    <property type="protein sequence ID" value="QBH13537.1"/>
    <property type="molecule type" value="Genomic_DNA"/>
</dbReference>
<evidence type="ECO:0000259" key="6">
    <source>
        <dbReference type="PROSITE" id="PS51736"/>
    </source>
</evidence>
<dbReference type="Gene3D" id="3.40.50.1390">
    <property type="entry name" value="Resolvase, N-terminal catalytic domain"/>
    <property type="match status" value="1"/>
</dbReference>
<organism evidence="8 9">
    <name type="scientific">Desulfobacter hydrogenophilus</name>
    <dbReference type="NCBI Taxonomy" id="2291"/>
    <lineage>
        <taxon>Bacteria</taxon>
        <taxon>Pseudomonadati</taxon>
        <taxon>Thermodesulfobacteriota</taxon>
        <taxon>Desulfobacteria</taxon>
        <taxon>Desulfobacterales</taxon>
        <taxon>Desulfobacteraceae</taxon>
        <taxon>Desulfobacter</taxon>
    </lineage>
</organism>
<dbReference type="Proteomes" id="UP000293902">
    <property type="component" value="Chromosome"/>
</dbReference>
<protein>
    <submittedName>
        <fullName evidence="8">Recombinase family protein</fullName>
    </submittedName>
</protein>
<evidence type="ECO:0000256" key="3">
    <source>
        <dbReference type="ARBA" id="ARBA00023125"/>
    </source>
</evidence>
<reference evidence="7 10" key="2">
    <citation type="submission" date="2019-02" db="EMBL/GenBank/DDBJ databases">
        <title>Complete genome sequence of Desulfobacter hydrogenophilus AcRS1.</title>
        <authorList>
            <person name="Marietou A."/>
            <person name="Lund M.B."/>
            <person name="Marshall I.P.G."/>
            <person name="Schreiber L."/>
            <person name="Jorgensen B."/>
        </authorList>
    </citation>
    <scope>NUCLEOTIDE SEQUENCE [LARGE SCALE GENOMIC DNA]</scope>
    <source>
        <strain evidence="7 10">AcRS1</strain>
    </source>
</reference>
<proteinExistence type="inferred from homology"/>
<sequence>MMIFTYSRVSTLDQSTNMQVEALKAAYPDAVHRQEKKSGTTTRGREVLNLLLDMINQGDKLVVWKLDRLARNTGDLCKIVDHLESREASLEILDQKIDTSTATGKAFLQMLGVFAEFETNLRKERQLAGIAAAKANGKHLGRRSSLTDEHKKEIRTKNAAGINPTELSRVYGVSRGTIYNVLKNAPLSLSGEL</sequence>
<keyword evidence="4" id="KW-0233">DNA recombination</keyword>
<dbReference type="SMART" id="SM00857">
    <property type="entry name" value="Resolvase"/>
    <property type="match status" value="1"/>
</dbReference>
<name>A0A328F939_9BACT</name>
<dbReference type="PROSITE" id="PS00398">
    <property type="entry name" value="RECOMBINASES_2"/>
    <property type="match status" value="1"/>
</dbReference>
<evidence type="ECO:0000256" key="4">
    <source>
        <dbReference type="ARBA" id="ARBA00023172"/>
    </source>
</evidence>
<dbReference type="InterPro" id="IPR006119">
    <property type="entry name" value="Resolv_N"/>
</dbReference>
<reference evidence="8 9" key="1">
    <citation type="submission" date="2018-06" db="EMBL/GenBank/DDBJ databases">
        <title>Complete Genome Sequence of Desulfobacter hydrogenophilus (DSM3380).</title>
        <authorList>
            <person name="Marietou A."/>
            <person name="Schreiber L."/>
            <person name="Marshall I."/>
            <person name="Jorgensen B."/>
        </authorList>
    </citation>
    <scope>NUCLEOTIDE SEQUENCE [LARGE SCALE GENOMIC DNA]</scope>
    <source>
        <strain evidence="8 9">DSM 3380</strain>
    </source>
</reference>
<dbReference type="InterPro" id="IPR036162">
    <property type="entry name" value="Resolvase-like_N_sf"/>
</dbReference>
<dbReference type="PROSITE" id="PS51736">
    <property type="entry name" value="RECOMBINASES_3"/>
    <property type="match status" value="1"/>
</dbReference>
<dbReference type="SUPFAM" id="SSF46689">
    <property type="entry name" value="Homeodomain-like"/>
    <property type="match status" value="1"/>
</dbReference>
<comment type="similarity">
    <text evidence="1">Belongs to the site-specific recombinase resolvase family.</text>
</comment>
<accession>A0A328F939</accession>